<dbReference type="SUPFAM" id="SSF47598">
    <property type="entry name" value="Ribbon-helix-helix"/>
    <property type="match status" value="1"/>
</dbReference>
<organism evidence="1 2">
    <name type="scientific">Hydrococcus rivularis NIES-593</name>
    <dbReference type="NCBI Taxonomy" id="1921803"/>
    <lineage>
        <taxon>Bacteria</taxon>
        <taxon>Bacillati</taxon>
        <taxon>Cyanobacteriota</taxon>
        <taxon>Cyanophyceae</taxon>
        <taxon>Pleurocapsales</taxon>
        <taxon>Hydrococcaceae</taxon>
        <taxon>Hydrococcus</taxon>
    </lineage>
</organism>
<dbReference type="Proteomes" id="UP000186868">
    <property type="component" value="Unassembled WGS sequence"/>
</dbReference>
<sequence length="54" mass="6245">MKRKLIEKRITIGFSKPEIEKLEAYCKVTGRSYTDVIRECVRNLTISTVKQPSS</sequence>
<accession>A0A1U7HHQ4</accession>
<dbReference type="GO" id="GO:0006355">
    <property type="term" value="P:regulation of DNA-templated transcription"/>
    <property type="evidence" value="ECO:0007669"/>
    <property type="project" value="InterPro"/>
</dbReference>
<dbReference type="EMBL" id="MRCB01000011">
    <property type="protein sequence ID" value="OKH23068.1"/>
    <property type="molecule type" value="Genomic_DNA"/>
</dbReference>
<dbReference type="InterPro" id="IPR010985">
    <property type="entry name" value="Ribbon_hlx_hlx"/>
</dbReference>
<comment type="caution">
    <text evidence="1">The sequence shown here is derived from an EMBL/GenBank/DDBJ whole genome shotgun (WGS) entry which is preliminary data.</text>
</comment>
<name>A0A1U7HHQ4_9CYAN</name>
<dbReference type="AlphaFoldDB" id="A0A1U7HHQ4"/>
<evidence type="ECO:0000313" key="1">
    <source>
        <dbReference type="EMBL" id="OKH23068.1"/>
    </source>
</evidence>
<reference evidence="1 2" key="1">
    <citation type="submission" date="2016-11" db="EMBL/GenBank/DDBJ databases">
        <title>Draft Genome Sequences of Nine Cyanobacterial Strains from Diverse Habitats.</title>
        <authorList>
            <person name="Zhu T."/>
            <person name="Hou S."/>
            <person name="Lu X."/>
            <person name="Hess W.R."/>
        </authorList>
    </citation>
    <scope>NUCLEOTIDE SEQUENCE [LARGE SCALE GENOMIC DNA]</scope>
    <source>
        <strain evidence="1 2">NIES-593</strain>
    </source>
</reference>
<dbReference type="OrthoDB" id="516070at2"/>
<proteinExistence type="predicted"/>
<evidence type="ECO:0000313" key="2">
    <source>
        <dbReference type="Proteomes" id="UP000186868"/>
    </source>
</evidence>
<keyword evidence="2" id="KW-1185">Reference proteome</keyword>
<protein>
    <submittedName>
        <fullName evidence="1">CopG family transcriptional regulator</fullName>
    </submittedName>
</protein>
<gene>
    <name evidence="1" type="ORF">NIES593_11225</name>
</gene>